<dbReference type="InterPro" id="IPR006490">
    <property type="entry name" value="Maj_tail_phi13"/>
</dbReference>
<reference evidence="2" key="1">
    <citation type="journal article" date="1997" name="Proc. Natl. Acad. Sci. U.S.A.">
        <title>Experimental surgery to create subgenomes of Bacillus subtilis 168.</title>
        <authorList>
            <person name="Itaya M."/>
            <person name="Tanaka T."/>
        </authorList>
    </citation>
    <scope>NUCLEOTIDE SEQUENCE</scope>
    <source>
        <strain evidence="2">IAM 11631</strain>
        <plasmid evidence="2">pLS32</plasmid>
    </source>
</reference>
<dbReference type="RefSeq" id="WP_009968606.1">
    <property type="nucleotide sequence ID" value="NC_015149.1"/>
</dbReference>
<accession>E9RJJ9</accession>
<geneLocation type="plasmid" evidence="2">
    <name>pLS32</name>
</geneLocation>
<dbReference type="AlphaFoldDB" id="E9RJJ9"/>
<reference evidence="2" key="2">
    <citation type="submission" date="2011-02" db="EMBL/GenBank/DDBJ databases">
        <title>Genetic factors for stable replication of pLS32 in Bacillus subtilis.</title>
        <authorList>
            <person name="Itaya M."/>
        </authorList>
    </citation>
    <scope>NUCLEOTIDE SEQUENCE</scope>
    <source>
        <strain evidence="2">IAM 11631</strain>
        <plasmid evidence="2">pLS32</plasmid>
    </source>
</reference>
<dbReference type="EMBL" id="AB615353">
    <property type="protein sequence ID" value="BAJ77094.1"/>
    <property type="molecule type" value="Genomic_DNA"/>
</dbReference>
<dbReference type="InterPro" id="IPR006724">
    <property type="entry name" value="Phage_TTP"/>
</dbReference>
<dbReference type="Pfam" id="PF04630">
    <property type="entry name" value="Phage_TTP_1"/>
    <property type="match status" value="1"/>
</dbReference>
<feature type="region of interest" description="Disordered" evidence="1">
    <location>
        <begin position="192"/>
        <end position="216"/>
    </location>
</feature>
<proteinExistence type="predicted"/>
<sequence>MATLGFEEVQIAILNDQEQVVKVHKINAQVGGAVEAKISGLAPTTNTVYASNVPFYVSAVGVSNPKLELNTADLTEEMIADISGAKTNENGITTLGADTVAPYCAVIMKTKGLANDDIYIALAKGKFGHPDGFDLKTGEDKGQEADTTDGALTGEFVARHSDGIVYAKGRTSTQGFTVSAFTQLLFPGWNGTTAEGQTSTNTSTTTPTETSDTTTA</sequence>
<evidence type="ECO:0000313" key="2">
    <source>
        <dbReference type="EMBL" id="BAJ77094.1"/>
    </source>
</evidence>
<keyword evidence="2" id="KW-0614">Plasmid</keyword>
<protein>
    <submittedName>
        <fullName evidence="2">Phage major tail protein</fullName>
    </submittedName>
</protein>
<name>E9RJJ9_BACNA</name>
<organism evidence="2">
    <name type="scientific">Bacillus subtilis subsp. natto</name>
    <dbReference type="NCBI Taxonomy" id="86029"/>
    <lineage>
        <taxon>Bacteria</taxon>
        <taxon>Bacillati</taxon>
        <taxon>Bacillota</taxon>
        <taxon>Bacilli</taxon>
        <taxon>Bacillales</taxon>
        <taxon>Bacillaceae</taxon>
        <taxon>Bacillus</taxon>
    </lineage>
</organism>
<dbReference type="NCBIfam" id="TIGR01603">
    <property type="entry name" value="maj_tail_phi13"/>
    <property type="match status" value="1"/>
</dbReference>
<evidence type="ECO:0000256" key="1">
    <source>
        <dbReference type="SAM" id="MobiDB-lite"/>
    </source>
</evidence>